<evidence type="ECO:0000313" key="4">
    <source>
        <dbReference type="Proteomes" id="UP000638836"/>
    </source>
</evidence>
<dbReference type="PROSITE" id="PS51257">
    <property type="entry name" value="PROKAR_LIPOPROTEIN"/>
    <property type="match status" value="1"/>
</dbReference>
<feature type="signal peptide" evidence="2">
    <location>
        <begin position="1"/>
        <end position="26"/>
    </location>
</feature>
<proteinExistence type="predicted"/>
<dbReference type="Pfam" id="PF14262">
    <property type="entry name" value="Cthe_2159"/>
    <property type="match status" value="1"/>
</dbReference>
<accession>A0ABR7TBZ5</accession>
<name>A0ABR7TBZ5_9LACT</name>
<organism evidence="3 4">
    <name type="scientific">Carnobacterium inhibens</name>
    <dbReference type="NCBI Taxonomy" id="147709"/>
    <lineage>
        <taxon>Bacteria</taxon>
        <taxon>Bacillati</taxon>
        <taxon>Bacillota</taxon>
        <taxon>Bacilli</taxon>
        <taxon>Lactobacillales</taxon>
        <taxon>Carnobacteriaceae</taxon>
        <taxon>Carnobacterium</taxon>
    </lineage>
</organism>
<protein>
    <submittedName>
        <fullName evidence="3">Carbohydrate-binding domain-containing protein</fullName>
    </submittedName>
</protein>
<dbReference type="RefSeq" id="WP_187948784.1">
    <property type="nucleotide sequence ID" value="NZ_WNJQ01000004.1"/>
</dbReference>
<dbReference type="EMBL" id="WNJQ01000004">
    <property type="protein sequence ID" value="MBC9825485.1"/>
    <property type="molecule type" value="Genomic_DNA"/>
</dbReference>
<reference evidence="3 4" key="1">
    <citation type="journal article" date="2020" name="Microorganisms">
        <title>New Insight into Antimicrobial Compounds from Food and Marine-Sourced Carnobacterium Species through Phenotype and Genome Analyses.</title>
        <authorList>
            <person name="Begrem S."/>
            <person name="Ivaniuk F."/>
            <person name="Gigout-Chevalier F."/>
            <person name="Kolypczuk L."/>
            <person name="Bonnetot S."/>
            <person name="Leroi F."/>
            <person name="Grovel O."/>
            <person name="Delbarre-Ladrat C."/>
            <person name="Passerini D."/>
        </authorList>
    </citation>
    <scope>NUCLEOTIDE SEQUENCE [LARGE SCALE GENOMIC DNA]</scope>
    <source>
        <strain evidence="3 4">MIP2551</strain>
    </source>
</reference>
<evidence type="ECO:0000256" key="2">
    <source>
        <dbReference type="SAM" id="SignalP"/>
    </source>
</evidence>
<feature type="chain" id="PRO_5047328476" evidence="2">
    <location>
        <begin position="27"/>
        <end position="635"/>
    </location>
</feature>
<sequence>MKKKTKITPFLSLAVLVMLAGCQSTASGTSQSADSATATESGTVESTVDYDLEFSSDDLEVGYDEADSTTIQLADNQNTSSGEGATVDGNVVTITTGGTYLISGTLSDGQIKVTAPNTEEVHLIFDGVDITSSTSAPLLIEEADKVFVTLAEGSENTLTDKAGSTATLDTDADATSIDGTIFSKADLAFNGSGSLTIHANTNHGIVSKDELIVVSGTYNITAAGQGLSGKDAVKIKDGTFTLETGTDSIQSDNADEEGKGFVYIAGGNFTIDAEQDGIQAETLLQIDGGTFDITAGGGSANAVAKTQEGMDFFAQAADEEENADSDEISSNSTKGLKAAGELIINDGTIAIDAADDTVHTDGNLTLAGGSLTLIAGDDGLHADNDLQLSGSSVAITESYEGIEGKAITISNGEINVVASDDGVNVSGGTSTTTEQAAGPGESGSNSENTLVISGGTLTVNSSGDGLDSNGTIEISGGVTTVSGPENDGNGTIDSNGEAVITGGTLMAAGSSGMAVTFADSSSQVSVFYGFETTYEAGSKIELSDADGTVLLSWTADKSFTSVQFSSADLAVDETYTLSINDEIFEVPIESVSTTVGTTTGQMGGGMQQPGDKNMQPNGDMQKPSEGDTGSIPTMP</sequence>
<feature type="region of interest" description="Disordered" evidence="1">
    <location>
        <begin position="597"/>
        <end position="635"/>
    </location>
</feature>
<comment type="caution">
    <text evidence="3">The sequence shown here is derived from an EMBL/GenBank/DDBJ whole genome shotgun (WGS) entry which is preliminary data.</text>
</comment>
<feature type="region of interest" description="Disordered" evidence="1">
    <location>
        <begin position="425"/>
        <end position="446"/>
    </location>
</feature>
<keyword evidence="2" id="KW-0732">Signal</keyword>
<keyword evidence="4" id="KW-1185">Reference proteome</keyword>
<dbReference type="InterPro" id="IPR025584">
    <property type="entry name" value="Cthe_2159"/>
</dbReference>
<dbReference type="Proteomes" id="UP000638836">
    <property type="component" value="Unassembled WGS sequence"/>
</dbReference>
<evidence type="ECO:0000256" key="1">
    <source>
        <dbReference type="SAM" id="MobiDB-lite"/>
    </source>
</evidence>
<evidence type="ECO:0000313" key="3">
    <source>
        <dbReference type="EMBL" id="MBC9825485.1"/>
    </source>
</evidence>
<gene>
    <name evidence="3" type="ORF">GLO26_06545</name>
</gene>